<dbReference type="GO" id="GO:0000062">
    <property type="term" value="F:fatty-acyl-CoA binding"/>
    <property type="evidence" value="ECO:0007669"/>
    <property type="project" value="InterPro"/>
</dbReference>
<keyword evidence="5" id="KW-1185">Reference proteome</keyword>
<proteinExistence type="inferred from homology"/>
<keyword evidence="2" id="KW-0446">Lipid-binding</keyword>
<dbReference type="Gene3D" id="1.20.80.10">
    <property type="match status" value="1"/>
</dbReference>
<dbReference type="SUPFAM" id="SSF47027">
    <property type="entry name" value="Acyl-CoA binding protein"/>
    <property type="match status" value="1"/>
</dbReference>
<evidence type="ECO:0000256" key="2">
    <source>
        <dbReference type="ARBA" id="ARBA00023121"/>
    </source>
</evidence>
<evidence type="ECO:0000313" key="4">
    <source>
        <dbReference type="EMBL" id="KAK9097214.1"/>
    </source>
</evidence>
<comment type="similarity">
    <text evidence="1">Belongs to the ACBP family.</text>
</comment>
<accession>A0AAP0HT89</accession>
<comment type="caution">
    <text evidence="4">The sequence shown here is derived from an EMBL/GenBank/DDBJ whole genome shotgun (WGS) entry which is preliminary data.</text>
</comment>
<name>A0AAP0HT89_9MAGN</name>
<dbReference type="AlphaFoldDB" id="A0AAP0HT89"/>
<dbReference type="PANTHER" id="PTHR23310">
    <property type="entry name" value="ACYL-COA-BINDING PROTEIN, ACBP"/>
    <property type="match status" value="1"/>
</dbReference>
<reference evidence="4 5" key="1">
    <citation type="submission" date="2024-01" db="EMBL/GenBank/DDBJ databases">
        <title>Genome assemblies of Stephania.</title>
        <authorList>
            <person name="Yang L."/>
        </authorList>
    </citation>
    <scope>NUCLEOTIDE SEQUENCE [LARGE SCALE GENOMIC DNA]</scope>
    <source>
        <strain evidence="4">QJT</strain>
        <tissue evidence="4">Leaf</tissue>
    </source>
</reference>
<dbReference type="InterPro" id="IPR014352">
    <property type="entry name" value="FERM/acyl-CoA-bd_prot_sf"/>
</dbReference>
<dbReference type="Pfam" id="PF00887">
    <property type="entry name" value="ACBP"/>
    <property type="match status" value="1"/>
</dbReference>
<organism evidence="4 5">
    <name type="scientific">Stephania japonica</name>
    <dbReference type="NCBI Taxonomy" id="461633"/>
    <lineage>
        <taxon>Eukaryota</taxon>
        <taxon>Viridiplantae</taxon>
        <taxon>Streptophyta</taxon>
        <taxon>Embryophyta</taxon>
        <taxon>Tracheophyta</taxon>
        <taxon>Spermatophyta</taxon>
        <taxon>Magnoliopsida</taxon>
        <taxon>Ranunculales</taxon>
        <taxon>Menispermaceae</taxon>
        <taxon>Menispermoideae</taxon>
        <taxon>Cissampelideae</taxon>
        <taxon>Stephania</taxon>
    </lineage>
</organism>
<sequence>MVAARAKWNAWQKLGNMSPEVAMEQYISILSEGIPEWEGEKSDKDCVPDKINASPEIGESGTQVHGNYPRIDESQTTFEGVDDAIEGVKNL</sequence>
<protein>
    <recommendedName>
        <fullName evidence="3">ACB domain-containing protein</fullName>
    </recommendedName>
</protein>
<dbReference type="GO" id="GO:0006631">
    <property type="term" value="P:fatty acid metabolic process"/>
    <property type="evidence" value="ECO:0007669"/>
    <property type="project" value="TreeGrafter"/>
</dbReference>
<dbReference type="InterPro" id="IPR000582">
    <property type="entry name" value="Acyl-CoA-binding_protein"/>
</dbReference>
<evidence type="ECO:0000256" key="1">
    <source>
        <dbReference type="ARBA" id="ARBA00005567"/>
    </source>
</evidence>
<gene>
    <name evidence="4" type="ORF">Sjap_022711</name>
</gene>
<dbReference type="Proteomes" id="UP001417504">
    <property type="component" value="Unassembled WGS sequence"/>
</dbReference>
<evidence type="ECO:0000313" key="5">
    <source>
        <dbReference type="Proteomes" id="UP001417504"/>
    </source>
</evidence>
<dbReference type="EMBL" id="JBBNAE010000009">
    <property type="protein sequence ID" value="KAK9097214.1"/>
    <property type="molecule type" value="Genomic_DNA"/>
</dbReference>
<evidence type="ECO:0000259" key="3">
    <source>
        <dbReference type="PROSITE" id="PS51228"/>
    </source>
</evidence>
<feature type="domain" description="ACB" evidence="3">
    <location>
        <begin position="1"/>
        <end position="39"/>
    </location>
</feature>
<dbReference type="PANTHER" id="PTHR23310:SF105">
    <property type="entry name" value="ACYL-COA-BINDING DOMAIN-CONTAINING PROTEIN 5"/>
    <property type="match status" value="1"/>
</dbReference>
<dbReference type="InterPro" id="IPR035984">
    <property type="entry name" value="Acyl-CoA-binding_sf"/>
</dbReference>
<dbReference type="PROSITE" id="PS51228">
    <property type="entry name" value="ACB_2"/>
    <property type="match status" value="1"/>
</dbReference>